<evidence type="ECO:0000259" key="4">
    <source>
        <dbReference type="Pfam" id="PF13622"/>
    </source>
</evidence>
<dbReference type="GO" id="GO:0006637">
    <property type="term" value="P:acyl-CoA metabolic process"/>
    <property type="evidence" value="ECO:0007669"/>
    <property type="project" value="InterPro"/>
</dbReference>
<dbReference type="EMBL" id="PIXR01000003">
    <property type="protein sequence ID" value="TBU10019.1"/>
    <property type="molecule type" value="Genomic_DNA"/>
</dbReference>
<dbReference type="Proteomes" id="UP000293045">
    <property type="component" value="Unassembled WGS sequence"/>
</dbReference>
<dbReference type="PANTHER" id="PTHR11066:SF34">
    <property type="entry name" value="ACYL-COENZYME A THIOESTERASE 8"/>
    <property type="match status" value="1"/>
</dbReference>
<dbReference type="GO" id="GO:0005782">
    <property type="term" value="C:peroxisomal matrix"/>
    <property type="evidence" value="ECO:0007669"/>
    <property type="project" value="TreeGrafter"/>
</dbReference>
<dbReference type="GO" id="GO:0009062">
    <property type="term" value="P:fatty acid catabolic process"/>
    <property type="evidence" value="ECO:0007669"/>
    <property type="project" value="TreeGrafter"/>
</dbReference>
<dbReference type="Gene3D" id="2.40.160.210">
    <property type="entry name" value="Acyl-CoA thioesterase, double hotdog domain"/>
    <property type="match status" value="1"/>
</dbReference>
<dbReference type="EMBL" id="PIXR01000007">
    <property type="protein sequence ID" value="TBU09990.1"/>
    <property type="molecule type" value="Genomic_DNA"/>
</dbReference>
<evidence type="ECO:0000313" key="7">
    <source>
        <dbReference type="EMBL" id="TBU10008.1"/>
    </source>
</evidence>
<keyword evidence="2" id="KW-0378">Hydrolase</keyword>
<feature type="domain" description="Acyl-CoA thioesterase-like N-terminal HotDog" evidence="4">
    <location>
        <begin position="24"/>
        <end position="102"/>
    </location>
</feature>
<sequence length="275" mass="31809">MDFIKVNNCNEEWYESENLWTPFPGSAVFGGQIVAQALNSALRTLNKDFRPHSLHIYFHKPGINSKVIKYEIEDLRSGKTLVSKRITGKQENDTIVTMEASFSKEEISKYEFQSEKFEIYEDRFTELTAYFESVLPKANHSLLLHLSEFKKNFDIFIGEPKNNKRQIKIKIKENFEEYSDISCIMAFVSDFMLIEPALIPLNKNILSPDIAMCASIDHTLYFHSFEKGYSGEFIYLVECLKFHNSKALCIGHLLNSENVLMATAIQEGIIRFKEK</sequence>
<dbReference type="InterPro" id="IPR025652">
    <property type="entry name" value="TesB_C"/>
</dbReference>
<evidence type="ECO:0000313" key="10">
    <source>
        <dbReference type="Proteomes" id="UP000293045"/>
    </source>
</evidence>
<evidence type="ECO:0000259" key="3">
    <source>
        <dbReference type="Pfam" id="PF02551"/>
    </source>
</evidence>
<comment type="caution">
    <text evidence="6">The sequence shown here is derived from an EMBL/GenBank/DDBJ whole genome shotgun (WGS) entry which is preliminary data.</text>
</comment>
<evidence type="ECO:0000313" key="8">
    <source>
        <dbReference type="EMBL" id="TBU10019.1"/>
    </source>
</evidence>
<feature type="domain" description="Acyl-CoA thioesterase 2 C-terminal" evidence="3">
    <location>
        <begin position="181"/>
        <end position="268"/>
    </location>
</feature>
<dbReference type="InterPro" id="IPR029069">
    <property type="entry name" value="HotDog_dom_sf"/>
</dbReference>
<evidence type="ECO:0000313" key="9">
    <source>
        <dbReference type="Proteomes" id="UP000291404"/>
    </source>
</evidence>
<dbReference type="VEuPathDB" id="MicrosporidiaDB:CWI39_0003p0140"/>
<dbReference type="Pfam" id="PF02551">
    <property type="entry name" value="Acyl_CoA_thio"/>
    <property type="match status" value="1"/>
</dbReference>
<dbReference type="EMBL" id="PITI01000387">
    <property type="protein sequence ID" value="TBU06748.1"/>
    <property type="molecule type" value="Genomic_DNA"/>
</dbReference>
<organism evidence="6 10">
    <name type="scientific">Hamiltosporidium magnivora</name>
    <dbReference type="NCBI Taxonomy" id="148818"/>
    <lineage>
        <taxon>Eukaryota</taxon>
        <taxon>Fungi</taxon>
        <taxon>Fungi incertae sedis</taxon>
        <taxon>Microsporidia</taxon>
        <taxon>Dubosqiidae</taxon>
        <taxon>Hamiltosporidium</taxon>
    </lineage>
</organism>
<name>A0A4Q9LRD6_9MICR</name>
<proteinExistence type="inferred from homology"/>
<dbReference type="InterPro" id="IPR042171">
    <property type="entry name" value="Acyl-CoA_hotdog"/>
</dbReference>
<dbReference type="PANTHER" id="PTHR11066">
    <property type="entry name" value="ACYL-COA THIOESTERASE"/>
    <property type="match status" value="1"/>
</dbReference>
<comment type="similarity">
    <text evidence="1">Belongs to the C/M/P thioester hydrolase family.</text>
</comment>
<evidence type="ECO:0000256" key="2">
    <source>
        <dbReference type="ARBA" id="ARBA00022801"/>
    </source>
</evidence>
<evidence type="ECO:0000313" key="6">
    <source>
        <dbReference type="EMBL" id="TBU09990.1"/>
    </source>
</evidence>
<dbReference type="Proteomes" id="UP000291404">
    <property type="component" value="Unassembled WGS sequence"/>
</dbReference>
<dbReference type="SUPFAM" id="SSF54637">
    <property type="entry name" value="Thioesterase/thiol ester dehydrase-isomerase"/>
    <property type="match status" value="2"/>
</dbReference>
<protein>
    <submittedName>
        <fullName evidence="6">Acyl-CoA thioesterase II</fullName>
    </submittedName>
</protein>
<dbReference type="CDD" id="cd03445">
    <property type="entry name" value="Thioesterase_II_repeat2"/>
    <property type="match status" value="1"/>
</dbReference>
<dbReference type="Pfam" id="PF13622">
    <property type="entry name" value="4HBT_3"/>
    <property type="match status" value="1"/>
</dbReference>
<dbReference type="CDD" id="cd03444">
    <property type="entry name" value="Thioesterase_II_repeat1"/>
    <property type="match status" value="1"/>
</dbReference>
<dbReference type="EMBL" id="PIXR01000003">
    <property type="protein sequence ID" value="TBU10008.1"/>
    <property type="molecule type" value="Genomic_DNA"/>
</dbReference>
<dbReference type="VEuPathDB" id="MicrosporidiaDB:CWI39_0003p0030"/>
<dbReference type="STRING" id="148818.A0A4Q9LRD6"/>
<reference evidence="9 10" key="1">
    <citation type="submission" date="2017-12" db="EMBL/GenBank/DDBJ databases">
        <authorList>
            <person name="Pombert J.-F."/>
            <person name="Haag K.L."/>
            <person name="Ebert D."/>
        </authorList>
    </citation>
    <scope>NUCLEOTIDE SEQUENCE [LARGE SCALE GENOMIC DNA]</scope>
    <source>
        <strain evidence="5">BE-OM-2</strain>
        <strain evidence="6">IL-BN-2</strain>
    </source>
</reference>
<dbReference type="AlphaFoldDB" id="A0A4Q9LRD6"/>
<dbReference type="InterPro" id="IPR003703">
    <property type="entry name" value="Acyl_CoA_thio"/>
</dbReference>
<evidence type="ECO:0000256" key="1">
    <source>
        <dbReference type="ARBA" id="ARBA00006538"/>
    </source>
</evidence>
<dbReference type="VEuPathDB" id="MicrosporidiaDB:CWI36_0387p0030"/>
<dbReference type="VEuPathDB" id="MicrosporidiaDB:CWI39_0007p0090"/>
<evidence type="ECO:0000313" key="5">
    <source>
        <dbReference type="EMBL" id="TBU06748.1"/>
    </source>
</evidence>
<gene>
    <name evidence="5" type="ORF">CWI36_0387p0030</name>
    <name evidence="7" type="ORF">CWI39_0003p0030</name>
    <name evidence="8" type="ORF">CWI39_0003p0140</name>
    <name evidence="6" type="ORF">CWI39_0007p0090</name>
</gene>
<keyword evidence="9" id="KW-1185">Reference proteome</keyword>
<accession>A0A4Q9LRD6</accession>
<dbReference type="GO" id="GO:0047617">
    <property type="term" value="F:fatty acyl-CoA hydrolase activity"/>
    <property type="evidence" value="ECO:0007669"/>
    <property type="project" value="InterPro"/>
</dbReference>
<dbReference type="InterPro" id="IPR049449">
    <property type="entry name" value="TesB_ACOT8-like_N"/>
</dbReference>